<comment type="caution">
    <text evidence="2">The sequence shown here is derived from an EMBL/GenBank/DDBJ whole genome shotgun (WGS) entry which is preliminary data.</text>
</comment>
<evidence type="ECO:0000313" key="3">
    <source>
        <dbReference type="Proteomes" id="UP000029462"/>
    </source>
</evidence>
<proteinExistence type="predicted"/>
<accession>A0A090VQP9</accession>
<keyword evidence="1" id="KW-0732">Signal</keyword>
<name>A0A090VQP9_PSEVU</name>
<sequence length="121" mass="13453">MKLPALLLPGALVLLSACGGKAQSPYTGYIGSKHYDQYICLTVPEDGEIEAYNLTSSKDNFKSTYSPVGEDPIAVYTPGVCFLARFDKGYIYSFNYQLEGDWYHFRFLVDQNGKTTILNAS</sequence>
<evidence type="ECO:0008006" key="4">
    <source>
        <dbReference type="Google" id="ProtNLM"/>
    </source>
</evidence>
<dbReference type="OrthoDB" id="9893786at2"/>
<dbReference type="RefSeq" id="WP_042389797.1">
    <property type="nucleotide sequence ID" value="NZ_BBMZ01000007.1"/>
</dbReference>
<keyword evidence="3" id="KW-1185">Reference proteome</keyword>
<protein>
    <recommendedName>
        <fullName evidence="4">Lipoprotein</fullName>
    </recommendedName>
</protein>
<organism evidence="2 3">
    <name type="scientific">Pseudescherichia vulneris NBRC 102420</name>
    <dbReference type="NCBI Taxonomy" id="1115515"/>
    <lineage>
        <taxon>Bacteria</taxon>
        <taxon>Pseudomonadati</taxon>
        <taxon>Pseudomonadota</taxon>
        <taxon>Gammaproteobacteria</taxon>
        <taxon>Enterobacterales</taxon>
        <taxon>Enterobacteriaceae</taxon>
        <taxon>Pseudescherichia</taxon>
    </lineage>
</organism>
<dbReference type="EMBL" id="BBMZ01000007">
    <property type="protein sequence ID" value="GAL57447.1"/>
    <property type="molecule type" value="Genomic_DNA"/>
</dbReference>
<evidence type="ECO:0000313" key="2">
    <source>
        <dbReference type="EMBL" id="GAL57447.1"/>
    </source>
</evidence>
<dbReference type="STRING" id="1115515.EV102420_07_02670"/>
<feature type="signal peptide" evidence="1">
    <location>
        <begin position="1"/>
        <end position="22"/>
    </location>
</feature>
<dbReference type="PROSITE" id="PS51257">
    <property type="entry name" value="PROKAR_LIPOPROTEIN"/>
    <property type="match status" value="1"/>
</dbReference>
<gene>
    <name evidence="2" type="ORF">EV102420_07_02670</name>
</gene>
<dbReference type="AlphaFoldDB" id="A0A090VQP9"/>
<dbReference type="Proteomes" id="UP000029462">
    <property type="component" value="Unassembled WGS sequence"/>
</dbReference>
<feature type="chain" id="PRO_5001867718" description="Lipoprotein" evidence="1">
    <location>
        <begin position="23"/>
        <end position="121"/>
    </location>
</feature>
<evidence type="ECO:0000256" key="1">
    <source>
        <dbReference type="SAM" id="SignalP"/>
    </source>
</evidence>
<reference evidence="2 3" key="1">
    <citation type="submission" date="2014-09" db="EMBL/GenBank/DDBJ databases">
        <title>Whole genome shotgun sequence of Escherichia vulneris NBRC 102420.</title>
        <authorList>
            <person name="Yoshida Y."/>
            <person name="Hosoyama A."/>
            <person name="Tsuchikane K."/>
            <person name="Ohji S."/>
            <person name="Ichikawa N."/>
            <person name="Kimura A."/>
            <person name="Yamazoe A."/>
            <person name="Ezaki T."/>
            <person name="Fujita N."/>
        </authorList>
    </citation>
    <scope>NUCLEOTIDE SEQUENCE [LARGE SCALE GENOMIC DNA]</scope>
    <source>
        <strain evidence="2 3">NBRC 102420</strain>
    </source>
</reference>